<dbReference type="Proteomes" id="UP000810207">
    <property type="component" value="Unassembled WGS sequence"/>
</dbReference>
<sequence>MSSIMHVKRSEQKGPEEAERAHLSPDFSLFKGIKGNPGVTAIQGFSDHGVTFMRTWIFRGYNL</sequence>
<proteinExistence type="predicted"/>
<dbReference type="EMBL" id="JAGIKV010000020">
    <property type="protein sequence ID" value="MBP2248045.1"/>
    <property type="molecule type" value="Genomic_DNA"/>
</dbReference>
<accession>A0ABS4RYT4</accession>
<keyword evidence="3" id="KW-1185">Reference proteome</keyword>
<evidence type="ECO:0000313" key="3">
    <source>
        <dbReference type="Proteomes" id="UP000810207"/>
    </source>
</evidence>
<feature type="compositionally biased region" description="Basic and acidic residues" evidence="1">
    <location>
        <begin position="8"/>
        <end position="23"/>
    </location>
</feature>
<reference evidence="2 3" key="1">
    <citation type="submission" date="2021-03" db="EMBL/GenBank/DDBJ databases">
        <title>Genomic Encyclopedia of Type Strains, Phase IV (KMG-IV): sequencing the most valuable type-strain genomes for metagenomic binning, comparative biology and taxonomic classification.</title>
        <authorList>
            <person name="Goeker M."/>
        </authorList>
    </citation>
    <scope>NUCLEOTIDE SEQUENCE [LARGE SCALE GENOMIC DNA]</scope>
    <source>
        <strain evidence="2 3">DSM 21292</strain>
    </source>
</reference>
<comment type="caution">
    <text evidence="2">The sequence shown here is derived from an EMBL/GenBank/DDBJ whole genome shotgun (WGS) entry which is preliminary data.</text>
</comment>
<evidence type="ECO:0000256" key="1">
    <source>
        <dbReference type="SAM" id="MobiDB-lite"/>
    </source>
</evidence>
<protein>
    <submittedName>
        <fullName evidence="2">Uncharacterized protein</fullName>
    </submittedName>
</protein>
<organism evidence="2 3">
    <name type="scientific">Paenibacillus xylanexedens</name>
    <dbReference type="NCBI Taxonomy" id="528191"/>
    <lineage>
        <taxon>Bacteria</taxon>
        <taxon>Bacillati</taxon>
        <taxon>Bacillota</taxon>
        <taxon>Bacilli</taxon>
        <taxon>Bacillales</taxon>
        <taxon>Paenibacillaceae</taxon>
        <taxon>Paenibacillus</taxon>
    </lineage>
</organism>
<feature type="region of interest" description="Disordered" evidence="1">
    <location>
        <begin position="1"/>
        <end position="23"/>
    </location>
</feature>
<evidence type="ECO:0000313" key="2">
    <source>
        <dbReference type="EMBL" id="MBP2248045.1"/>
    </source>
</evidence>
<name>A0ABS4RYT4_PAEXY</name>
<gene>
    <name evidence="2" type="ORF">J2Z28_004714</name>
</gene>